<dbReference type="EC" id="2.4.-.-" evidence="2"/>
<dbReference type="Pfam" id="PF04230">
    <property type="entry name" value="PS_pyruv_trans"/>
    <property type="match status" value="1"/>
</dbReference>
<reference evidence="2 3" key="1">
    <citation type="submission" date="2024-01" db="EMBL/GenBank/DDBJ databases">
        <title>Mariniflexile litorale sp. nov., isolated from the shallow sediments of the Sea of Japan.</title>
        <authorList>
            <person name="Romanenko L."/>
            <person name="Bystritskaya E."/>
            <person name="Isaeva M."/>
        </authorList>
    </citation>
    <scope>NUCLEOTIDE SEQUENCE [LARGE SCALE GENOMIC DNA]</scope>
    <source>
        <strain evidence="2 3">KCTC 32427</strain>
    </source>
</reference>
<feature type="domain" description="Polysaccharide pyruvyl transferase" evidence="1">
    <location>
        <begin position="65"/>
        <end position="202"/>
    </location>
</feature>
<keyword evidence="2" id="KW-0808">Transferase</keyword>
<comment type="caution">
    <text evidence="2">The sequence shown here is derived from an EMBL/GenBank/DDBJ whole genome shotgun (WGS) entry which is preliminary data.</text>
</comment>
<organism evidence="2 3">
    <name type="scientific">Mariniflexile soesokkakense</name>
    <dbReference type="NCBI Taxonomy" id="1343160"/>
    <lineage>
        <taxon>Bacteria</taxon>
        <taxon>Pseudomonadati</taxon>
        <taxon>Bacteroidota</taxon>
        <taxon>Flavobacteriia</taxon>
        <taxon>Flavobacteriales</taxon>
        <taxon>Flavobacteriaceae</taxon>
        <taxon>Mariniflexile</taxon>
    </lineage>
</organism>
<dbReference type="RefSeq" id="WP_346240056.1">
    <property type="nucleotide sequence ID" value="NZ_JAZHYP010000001.1"/>
</dbReference>
<name>A0ABV0A9E3_9FLAO</name>
<dbReference type="Proteomes" id="UP001416393">
    <property type="component" value="Unassembled WGS sequence"/>
</dbReference>
<keyword evidence="3" id="KW-1185">Reference proteome</keyword>
<evidence type="ECO:0000313" key="2">
    <source>
        <dbReference type="EMBL" id="MEN3322510.1"/>
    </source>
</evidence>
<evidence type="ECO:0000259" key="1">
    <source>
        <dbReference type="Pfam" id="PF04230"/>
    </source>
</evidence>
<dbReference type="InterPro" id="IPR007345">
    <property type="entry name" value="Polysacch_pyruvyl_Trfase"/>
</dbReference>
<keyword evidence="2" id="KW-0328">Glycosyltransferase</keyword>
<gene>
    <name evidence="2" type="ORF">VP395_02105</name>
</gene>
<accession>A0ABV0A9E3</accession>
<protein>
    <submittedName>
        <fullName evidence="2">Polysaccharide pyruvyl transferase family protein</fullName>
        <ecNumber evidence="2">2.4.-.-</ecNumber>
    </submittedName>
</protein>
<proteinExistence type="predicted"/>
<dbReference type="EMBL" id="JAZHYP010000001">
    <property type="protein sequence ID" value="MEN3322510.1"/>
    <property type="molecule type" value="Genomic_DNA"/>
</dbReference>
<sequence>MIFSSTIRLFWWNEKKLQKKSKENYGDLLGKYLVEKISQKKAVWVKPSMFSIYNFFSPIYVTIGSILTHVTGNCIVWGSGIISKESVVKKAEFLAVRGPQTRKCLLIQGYDVPEVYGDPALLLPKYYNPEIEKEFKIGVIPHYRDFKKVEAFYKNKTSTLLIDLMTDDVEKTTNEILKCEKIVSSSLHGVIVAHAYRIPAVWQKFSNDVFGDDIKYQDYLESVGIPAYKLEMKDVKMNTEELLSLFNGVESIPESTKIEALCSNLMAVCPFKA</sequence>
<evidence type="ECO:0000313" key="3">
    <source>
        <dbReference type="Proteomes" id="UP001416393"/>
    </source>
</evidence>
<dbReference type="GO" id="GO:0016757">
    <property type="term" value="F:glycosyltransferase activity"/>
    <property type="evidence" value="ECO:0007669"/>
    <property type="project" value="UniProtKB-KW"/>
</dbReference>